<keyword evidence="3 8" id="KW-0547">Nucleotide-binding</keyword>
<sequence length="548" mass="62722">MDYNRLAELLFPNVTETPEQVEARYPARDLPEGAKVTRMAPSPTGFMHLGNLFGAVVDERLAHQSGGVFYLRIEDTDKKREVEGGVQLILETFKTFGLPFDEGATIDGDNGAYGPYRQSQRAAIYHVFVKDLVKRGYAYPCFCTEEELAEMRAQQEANKENFGYYGKYAKYRDCPLEEIEKRLAEGQSYVVRFRSPGSIEHKVRHTDLVKGNLELTENDQDIVLLKSDGIPTYHFAHVVDDHLMHTTHVVRGEEWLATLPVHLQLFDVMGWKRPKYVHTAQLMKMDGGSKRKLSKRKDPELALTYYYQQGIPVPAVMEYLMTLLNSNFEEWRRANQTASINDFPFSPKKMSVSGSLFDMEKLRDVSKNVISRMTAEEVYDFVSAWSADNDPEFHDLFVRDPEMTRKFLAIGRGGKKPRKDLAFWSETKAYMDFMFPELFQPDYSGMPESTKDDAKAILTEYQDIYDPADDMSAWFDKVKTLADQHGFAPETKLYKKNPDAYKGPVGDISMVLRVAICGRTNAPDLYSVMQLMDQDEINRRLTAACDAL</sequence>
<feature type="domain" description="Glutamyl/glutaminyl-tRNA synthetase class Ib catalytic" evidence="9">
    <location>
        <begin position="36"/>
        <end position="362"/>
    </location>
</feature>
<dbReference type="EC" id="6.1.1.17" evidence="8"/>
<comment type="caution">
    <text evidence="8">Lacks conserved residue(s) required for the propagation of feature annotation.</text>
</comment>
<dbReference type="PANTHER" id="PTHR43311">
    <property type="entry name" value="GLUTAMATE--TRNA LIGASE"/>
    <property type="match status" value="1"/>
</dbReference>
<dbReference type="SUPFAM" id="SSF48163">
    <property type="entry name" value="An anticodon-binding domain of class I aminoacyl-tRNA synthetases"/>
    <property type="match status" value="1"/>
</dbReference>
<dbReference type="Pfam" id="PF00749">
    <property type="entry name" value="tRNA-synt_1c"/>
    <property type="match status" value="1"/>
</dbReference>
<evidence type="ECO:0000256" key="5">
    <source>
        <dbReference type="ARBA" id="ARBA00022840"/>
    </source>
</evidence>
<evidence type="ECO:0000313" key="12">
    <source>
        <dbReference type="Proteomes" id="UP000194903"/>
    </source>
</evidence>
<evidence type="ECO:0000256" key="7">
    <source>
        <dbReference type="ARBA" id="ARBA00023146"/>
    </source>
</evidence>
<keyword evidence="8" id="KW-0963">Cytoplasm</keyword>
<keyword evidence="7 8" id="KW-0030">Aminoacyl-tRNA synthetase</keyword>
<name>A0A252F793_9FIRM</name>
<dbReference type="AlphaFoldDB" id="A0A252F793"/>
<dbReference type="Proteomes" id="UP000194903">
    <property type="component" value="Unassembled WGS sequence"/>
</dbReference>
<organism evidence="11 12">
    <name type="scientific">Butyricicoccus porcorum</name>
    <dbReference type="NCBI Taxonomy" id="1945634"/>
    <lineage>
        <taxon>Bacteria</taxon>
        <taxon>Bacillati</taxon>
        <taxon>Bacillota</taxon>
        <taxon>Clostridia</taxon>
        <taxon>Eubacteriales</taxon>
        <taxon>Butyricicoccaceae</taxon>
        <taxon>Butyricicoccus</taxon>
    </lineage>
</organism>
<dbReference type="InterPro" id="IPR004527">
    <property type="entry name" value="Glu-tRNA-ligase_bac/mito"/>
</dbReference>
<keyword evidence="6 8" id="KW-0648">Protein biosynthesis</keyword>
<evidence type="ECO:0000256" key="2">
    <source>
        <dbReference type="ARBA" id="ARBA00022723"/>
    </source>
</evidence>
<dbReference type="InterPro" id="IPR045462">
    <property type="entry name" value="aa-tRNA-synth_I_cd-bd"/>
</dbReference>
<feature type="domain" description="Aminoacyl-tRNA synthetase class I anticodon-binding" evidence="10">
    <location>
        <begin position="504"/>
        <end position="544"/>
    </location>
</feature>
<feature type="short sequence motif" description="'KMSKS' region" evidence="8">
    <location>
        <begin position="292"/>
        <end position="296"/>
    </location>
</feature>
<comment type="catalytic activity">
    <reaction evidence="8">
        <text>tRNA(Glu) + L-glutamate + ATP = L-glutamyl-tRNA(Glu) + AMP + diphosphate</text>
        <dbReference type="Rhea" id="RHEA:23540"/>
        <dbReference type="Rhea" id="RHEA-COMP:9663"/>
        <dbReference type="Rhea" id="RHEA-COMP:9680"/>
        <dbReference type="ChEBI" id="CHEBI:29985"/>
        <dbReference type="ChEBI" id="CHEBI:30616"/>
        <dbReference type="ChEBI" id="CHEBI:33019"/>
        <dbReference type="ChEBI" id="CHEBI:78442"/>
        <dbReference type="ChEBI" id="CHEBI:78520"/>
        <dbReference type="ChEBI" id="CHEBI:456215"/>
        <dbReference type="EC" id="6.1.1.17"/>
    </reaction>
</comment>
<dbReference type="InterPro" id="IPR020058">
    <property type="entry name" value="Glu/Gln-tRNA-synth_Ib_cat-dom"/>
</dbReference>
<dbReference type="GO" id="GO:0005829">
    <property type="term" value="C:cytosol"/>
    <property type="evidence" value="ECO:0007669"/>
    <property type="project" value="TreeGrafter"/>
</dbReference>
<dbReference type="RefSeq" id="WP_087017789.1">
    <property type="nucleotide sequence ID" value="NZ_CP178353.1"/>
</dbReference>
<evidence type="ECO:0000259" key="9">
    <source>
        <dbReference type="Pfam" id="PF00749"/>
    </source>
</evidence>
<evidence type="ECO:0000256" key="6">
    <source>
        <dbReference type="ARBA" id="ARBA00022917"/>
    </source>
</evidence>
<protein>
    <recommendedName>
        <fullName evidence="8">Glutamate--tRNA ligase</fullName>
        <ecNumber evidence="8">6.1.1.17</ecNumber>
    </recommendedName>
    <alternativeName>
        <fullName evidence="8">Glutamyl-tRNA synthetase</fullName>
        <shortName evidence="8">GluRS</shortName>
    </alternativeName>
</protein>
<reference evidence="11 12" key="1">
    <citation type="submission" date="2017-05" db="EMBL/GenBank/DDBJ databases">
        <title>Butyricicoccus porcorum sp. nov. a butyrate-producing bacterium from the swine intestinal tract.</title>
        <authorList>
            <person name="Trachsel J."/>
            <person name="Humphrey S."/>
            <person name="Allen H.K."/>
        </authorList>
    </citation>
    <scope>NUCLEOTIDE SEQUENCE [LARGE SCALE GENOMIC DNA]</scope>
    <source>
        <strain evidence="11">BB10</strain>
    </source>
</reference>
<comment type="subcellular location">
    <subcellularLocation>
        <location evidence="8">Cytoplasm</location>
    </subcellularLocation>
</comment>
<keyword evidence="2" id="KW-0479">Metal-binding</keyword>
<dbReference type="PRINTS" id="PR00987">
    <property type="entry name" value="TRNASYNTHGLU"/>
</dbReference>
<feature type="short sequence motif" description="'HIGH' region" evidence="8">
    <location>
        <begin position="41"/>
        <end position="51"/>
    </location>
</feature>
<dbReference type="InterPro" id="IPR001412">
    <property type="entry name" value="aa-tRNA-synth_I_CS"/>
</dbReference>
<keyword evidence="12" id="KW-1185">Reference proteome</keyword>
<dbReference type="InterPro" id="IPR020751">
    <property type="entry name" value="aa-tRNA-synth_I_codon-bd_sub2"/>
</dbReference>
<dbReference type="SUPFAM" id="SSF52374">
    <property type="entry name" value="Nucleotidylyl transferase"/>
    <property type="match status" value="1"/>
</dbReference>
<dbReference type="GO" id="GO:0000049">
    <property type="term" value="F:tRNA binding"/>
    <property type="evidence" value="ECO:0007669"/>
    <property type="project" value="InterPro"/>
</dbReference>
<dbReference type="InterPro" id="IPR049940">
    <property type="entry name" value="GluQ/Sye"/>
</dbReference>
<evidence type="ECO:0000256" key="1">
    <source>
        <dbReference type="ARBA" id="ARBA00022598"/>
    </source>
</evidence>
<evidence type="ECO:0000259" key="10">
    <source>
        <dbReference type="Pfam" id="PF19269"/>
    </source>
</evidence>
<dbReference type="HAMAP" id="MF_00022">
    <property type="entry name" value="Glu_tRNA_synth_type1"/>
    <property type="match status" value="1"/>
</dbReference>
<dbReference type="EMBL" id="NHOC01000002">
    <property type="protein sequence ID" value="OUM21643.1"/>
    <property type="molecule type" value="Genomic_DNA"/>
</dbReference>
<keyword evidence="1 8" id="KW-0436">Ligase</keyword>
<comment type="caution">
    <text evidence="11">The sequence shown here is derived from an EMBL/GenBank/DDBJ whole genome shotgun (WGS) entry which is preliminary data.</text>
</comment>
<keyword evidence="4" id="KW-0862">Zinc</keyword>
<dbReference type="InterPro" id="IPR014729">
    <property type="entry name" value="Rossmann-like_a/b/a_fold"/>
</dbReference>
<gene>
    <name evidence="8" type="primary">gltX</name>
    <name evidence="11" type="ORF">CBW42_02595</name>
</gene>
<dbReference type="GO" id="GO:0005524">
    <property type="term" value="F:ATP binding"/>
    <property type="evidence" value="ECO:0007669"/>
    <property type="project" value="UniProtKB-UniRule"/>
</dbReference>
<comment type="similarity">
    <text evidence="8">Belongs to the class-I aminoacyl-tRNA synthetase family. Glutamate--tRNA ligase type 1 subfamily.</text>
</comment>
<evidence type="ECO:0000256" key="4">
    <source>
        <dbReference type="ARBA" id="ARBA00022833"/>
    </source>
</evidence>
<comment type="subunit">
    <text evidence="8">Monomer.</text>
</comment>
<dbReference type="InterPro" id="IPR000924">
    <property type="entry name" value="Glu/Gln-tRNA-synth"/>
</dbReference>
<proteinExistence type="inferred from homology"/>
<dbReference type="PROSITE" id="PS00178">
    <property type="entry name" value="AA_TRNA_LIGASE_I"/>
    <property type="match status" value="1"/>
</dbReference>
<keyword evidence="5 8" id="KW-0067">ATP-binding</keyword>
<dbReference type="NCBIfam" id="TIGR00464">
    <property type="entry name" value="gltX_bact"/>
    <property type="match status" value="1"/>
</dbReference>
<dbReference type="Gene3D" id="3.40.50.620">
    <property type="entry name" value="HUPs"/>
    <property type="match status" value="1"/>
</dbReference>
<evidence type="ECO:0000313" key="11">
    <source>
        <dbReference type="EMBL" id="OUM21643.1"/>
    </source>
</evidence>
<dbReference type="GO" id="GO:0006424">
    <property type="term" value="P:glutamyl-tRNA aminoacylation"/>
    <property type="evidence" value="ECO:0007669"/>
    <property type="project" value="UniProtKB-UniRule"/>
</dbReference>
<dbReference type="OrthoDB" id="9807503at2"/>
<evidence type="ECO:0000256" key="8">
    <source>
        <dbReference type="HAMAP-Rule" id="MF_00022"/>
    </source>
</evidence>
<accession>A0A252F793</accession>
<dbReference type="GO" id="GO:0004818">
    <property type="term" value="F:glutamate-tRNA ligase activity"/>
    <property type="evidence" value="ECO:0007669"/>
    <property type="project" value="UniProtKB-UniRule"/>
</dbReference>
<dbReference type="Pfam" id="PF19269">
    <property type="entry name" value="Anticodon_2"/>
    <property type="match status" value="1"/>
</dbReference>
<comment type="function">
    <text evidence="8">Catalyzes the attachment of glutamate to tRNA(Glu) in a two-step reaction: glutamate is first activated by ATP to form Glu-AMP and then transferred to the acceptor end of tRNA(Glu).</text>
</comment>
<dbReference type="InterPro" id="IPR008925">
    <property type="entry name" value="aa_tRNA-synth_I_cd-bd_sf"/>
</dbReference>
<evidence type="ECO:0000256" key="3">
    <source>
        <dbReference type="ARBA" id="ARBA00022741"/>
    </source>
</evidence>
<dbReference type="Gene3D" id="1.10.10.350">
    <property type="match status" value="1"/>
</dbReference>
<dbReference type="PANTHER" id="PTHR43311:SF1">
    <property type="entry name" value="GLUTAMYL-Q TRNA(ASP) SYNTHETASE"/>
    <property type="match status" value="1"/>
</dbReference>
<feature type="binding site" evidence="8">
    <location>
        <position position="295"/>
    </location>
    <ligand>
        <name>ATP</name>
        <dbReference type="ChEBI" id="CHEBI:30616"/>
    </ligand>
</feature>